<evidence type="ECO:0000313" key="3">
    <source>
        <dbReference type="Proteomes" id="UP000222056"/>
    </source>
</evidence>
<keyword evidence="3" id="KW-1185">Reference proteome</keyword>
<feature type="transmembrane region" description="Helical" evidence="1">
    <location>
        <begin position="33"/>
        <end position="66"/>
    </location>
</feature>
<dbReference type="OrthoDB" id="5244801at2"/>
<evidence type="ECO:0008006" key="4">
    <source>
        <dbReference type="Google" id="ProtNLM"/>
    </source>
</evidence>
<evidence type="ECO:0000256" key="1">
    <source>
        <dbReference type="SAM" id="Phobius"/>
    </source>
</evidence>
<dbReference type="RefSeq" id="WP_093117539.1">
    <property type="nucleotide sequence ID" value="NZ_FNWJ01000002.1"/>
</dbReference>
<reference evidence="3" key="1">
    <citation type="submission" date="2016-10" db="EMBL/GenBank/DDBJ databases">
        <authorList>
            <person name="Varghese N."/>
            <person name="Submissions S."/>
        </authorList>
    </citation>
    <scope>NUCLEOTIDE SEQUENCE [LARGE SCALE GENOMIC DNA]</scope>
    <source>
        <strain evidence="3">ATCC 35263</strain>
    </source>
</reference>
<dbReference type="EMBL" id="FNWJ01000002">
    <property type="protein sequence ID" value="SEH13801.1"/>
    <property type="molecule type" value="Genomic_DNA"/>
</dbReference>
<protein>
    <recommendedName>
        <fullName evidence="4">Cytochrome aa3 subunit 4</fullName>
    </recommendedName>
</protein>
<keyword evidence="1" id="KW-0812">Transmembrane</keyword>
<accession>A0A1H6FSC2</accession>
<dbReference type="Gene3D" id="1.10.287.70">
    <property type="match status" value="1"/>
</dbReference>
<evidence type="ECO:0000313" key="2">
    <source>
        <dbReference type="EMBL" id="SEH13801.1"/>
    </source>
</evidence>
<name>A0A1H6FSC2_THEAL</name>
<keyword evidence="1" id="KW-0472">Membrane</keyword>
<dbReference type="Proteomes" id="UP000222056">
    <property type="component" value="Unassembled WGS sequence"/>
</dbReference>
<keyword evidence="1" id="KW-1133">Transmembrane helix</keyword>
<gene>
    <name evidence="2" type="ORF">SAMN02745716_1328</name>
</gene>
<organism evidence="2 3">
    <name type="scientific">Thermoleophilum album</name>
    <dbReference type="NCBI Taxonomy" id="29539"/>
    <lineage>
        <taxon>Bacteria</taxon>
        <taxon>Bacillati</taxon>
        <taxon>Actinomycetota</taxon>
        <taxon>Thermoleophilia</taxon>
        <taxon>Thermoleophilales</taxon>
        <taxon>Thermoleophilaceae</taxon>
        <taxon>Thermoleophilum</taxon>
    </lineage>
</organism>
<sequence>MSEEGRVRKILDPAPPRGELVHMPEPSYLPATTAFGVTLLLVGIVFSWIVSALGAVIAGVAVVIWIRKVRQEMAELPLEHEQH</sequence>
<dbReference type="AlphaFoldDB" id="A0A1H6FSC2"/>
<proteinExistence type="predicted"/>